<organism evidence="12 13">
    <name type="scientific">Candidatus Gallimonas intestinigallinarum</name>
    <dbReference type="NCBI Taxonomy" id="2838604"/>
    <lineage>
        <taxon>Bacteria</taxon>
        <taxon>Bacillati</taxon>
        <taxon>Bacillota</taxon>
        <taxon>Clostridia</taxon>
        <taxon>Candidatus Gallimonas</taxon>
    </lineage>
</organism>
<evidence type="ECO:0000256" key="8">
    <source>
        <dbReference type="ARBA" id="ARBA00023136"/>
    </source>
</evidence>
<dbReference type="AlphaFoldDB" id="A0A9D2DWV2"/>
<evidence type="ECO:0000256" key="4">
    <source>
        <dbReference type="ARBA" id="ARBA00022553"/>
    </source>
</evidence>
<proteinExistence type="predicted"/>
<reference evidence="12" key="1">
    <citation type="journal article" date="2021" name="PeerJ">
        <title>Extensive microbial diversity within the chicken gut microbiome revealed by metagenomics and culture.</title>
        <authorList>
            <person name="Gilroy R."/>
            <person name="Ravi A."/>
            <person name="Getino M."/>
            <person name="Pursley I."/>
            <person name="Horton D.L."/>
            <person name="Alikhan N.F."/>
            <person name="Baker D."/>
            <person name="Gharbi K."/>
            <person name="Hall N."/>
            <person name="Watson M."/>
            <person name="Adriaenssens E.M."/>
            <person name="Foster-Nyarko E."/>
            <person name="Jarju S."/>
            <person name="Secka A."/>
            <person name="Antonio M."/>
            <person name="Oren A."/>
            <person name="Chaudhuri R.R."/>
            <person name="La Ragione R."/>
            <person name="Hildebrand F."/>
            <person name="Pallen M.J."/>
        </authorList>
    </citation>
    <scope>NUCLEOTIDE SEQUENCE</scope>
    <source>
        <strain evidence="12">CHK33-5263</strain>
    </source>
</reference>
<keyword evidence="4" id="KW-0597">Phosphoprotein</keyword>
<keyword evidence="7" id="KW-0902">Two-component regulatory system</keyword>
<keyword evidence="9" id="KW-0812">Transmembrane</keyword>
<evidence type="ECO:0000256" key="5">
    <source>
        <dbReference type="ARBA" id="ARBA00022679"/>
    </source>
</evidence>
<accession>A0A9D2DWV2</accession>
<dbReference type="InterPro" id="IPR036097">
    <property type="entry name" value="HisK_dim/P_sf"/>
</dbReference>
<dbReference type="CDD" id="cd06225">
    <property type="entry name" value="HAMP"/>
    <property type="match status" value="1"/>
</dbReference>
<dbReference type="SMART" id="SM00388">
    <property type="entry name" value="HisKA"/>
    <property type="match status" value="1"/>
</dbReference>
<dbReference type="PANTHER" id="PTHR43711:SF1">
    <property type="entry name" value="HISTIDINE KINASE 1"/>
    <property type="match status" value="1"/>
</dbReference>
<dbReference type="EMBL" id="DXBS01000088">
    <property type="protein sequence ID" value="HIZ24727.1"/>
    <property type="molecule type" value="Genomic_DNA"/>
</dbReference>
<evidence type="ECO:0000256" key="3">
    <source>
        <dbReference type="ARBA" id="ARBA00012438"/>
    </source>
</evidence>
<dbReference type="SUPFAM" id="SSF55874">
    <property type="entry name" value="ATPase domain of HSP90 chaperone/DNA topoisomerase II/histidine kinase"/>
    <property type="match status" value="1"/>
</dbReference>
<dbReference type="InterPro" id="IPR004358">
    <property type="entry name" value="Sig_transdc_His_kin-like_C"/>
</dbReference>
<keyword evidence="9" id="KW-1133">Transmembrane helix</keyword>
<dbReference type="SUPFAM" id="SSF158472">
    <property type="entry name" value="HAMP domain-like"/>
    <property type="match status" value="1"/>
</dbReference>
<evidence type="ECO:0000259" key="10">
    <source>
        <dbReference type="PROSITE" id="PS50109"/>
    </source>
</evidence>
<dbReference type="InterPro" id="IPR005467">
    <property type="entry name" value="His_kinase_dom"/>
</dbReference>
<dbReference type="InterPro" id="IPR003594">
    <property type="entry name" value="HATPase_dom"/>
</dbReference>
<dbReference type="GO" id="GO:0016020">
    <property type="term" value="C:membrane"/>
    <property type="evidence" value="ECO:0007669"/>
    <property type="project" value="UniProtKB-SubCell"/>
</dbReference>
<dbReference type="Gene3D" id="3.30.565.10">
    <property type="entry name" value="Histidine kinase-like ATPase, C-terminal domain"/>
    <property type="match status" value="1"/>
</dbReference>
<dbReference type="FunFam" id="1.10.287.130:FF:000001">
    <property type="entry name" value="Two-component sensor histidine kinase"/>
    <property type="match status" value="1"/>
</dbReference>
<evidence type="ECO:0000256" key="7">
    <source>
        <dbReference type="ARBA" id="ARBA00023012"/>
    </source>
</evidence>
<comment type="caution">
    <text evidence="12">The sequence shown here is derived from an EMBL/GenBank/DDBJ whole genome shotgun (WGS) entry which is preliminary data.</text>
</comment>
<evidence type="ECO:0000256" key="9">
    <source>
        <dbReference type="SAM" id="Phobius"/>
    </source>
</evidence>
<dbReference type="EC" id="2.7.13.3" evidence="3"/>
<sequence>MGSERGRVTHKKQTTGISLSFLLWFAFSMFALMVVVVFALVQNALVTRQYRESVLAYMGDTGEQMLAEIASGQSASTLEQRLLTIANNNGCTVRLFYENGENAFTFTSQTEDFTRLAADLVERRNAGTLPDFLISGNDEIILAVATEVEGRPAFLCLTASTQLHLALESGMRWLSLITALAAIVLAFVVSGIVTSFITRPLTEVTARAKEMARGNYNINFKKDYFCAEIGELSDALEYARTEISRADVMQKELIANVSHDFKTPLTMIKAYASMIREISGDNKQKRDAHAQIIIDECDRLTLLVSDLLDLSKLRAGLTKDNITHFDLSEEVREVAERFSYLKETEGLIIETEIEDDIFADADKERIAQVLYNLIGNAVNYTGEDDKRIRIKLFRKEHCARFEVIDTGKGIPADEVDTIWDRYYRSGRTHKRAVNGTGLGLSIVKNILLQHNFPFGVISEEGKGSCFWVEFPDGARKQRGSSD</sequence>
<dbReference type="Gene3D" id="6.10.340.10">
    <property type="match status" value="1"/>
</dbReference>
<dbReference type="PROSITE" id="PS50109">
    <property type="entry name" value="HIS_KIN"/>
    <property type="match status" value="1"/>
</dbReference>
<keyword evidence="5" id="KW-0808">Transferase</keyword>
<feature type="transmembrane region" description="Helical" evidence="9">
    <location>
        <begin position="173"/>
        <end position="197"/>
    </location>
</feature>
<comment type="subcellular location">
    <subcellularLocation>
        <location evidence="2">Membrane</location>
    </subcellularLocation>
</comment>
<dbReference type="InterPro" id="IPR003661">
    <property type="entry name" value="HisK_dim/P_dom"/>
</dbReference>
<evidence type="ECO:0000259" key="11">
    <source>
        <dbReference type="PROSITE" id="PS50885"/>
    </source>
</evidence>
<name>A0A9D2DWV2_9FIRM</name>
<dbReference type="InterPro" id="IPR050736">
    <property type="entry name" value="Sensor_HK_Regulatory"/>
</dbReference>
<evidence type="ECO:0000256" key="1">
    <source>
        <dbReference type="ARBA" id="ARBA00000085"/>
    </source>
</evidence>
<keyword evidence="6 12" id="KW-0418">Kinase</keyword>
<feature type="domain" description="Histidine kinase" evidence="10">
    <location>
        <begin position="256"/>
        <end position="474"/>
    </location>
</feature>
<dbReference type="Gene3D" id="1.10.287.130">
    <property type="match status" value="1"/>
</dbReference>
<dbReference type="InterPro" id="IPR036890">
    <property type="entry name" value="HATPase_C_sf"/>
</dbReference>
<dbReference type="PRINTS" id="PR00344">
    <property type="entry name" value="BCTRLSENSOR"/>
</dbReference>
<reference evidence="12" key="2">
    <citation type="submission" date="2021-04" db="EMBL/GenBank/DDBJ databases">
        <authorList>
            <person name="Gilroy R."/>
        </authorList>
    </citation>
    <scope>NUCLEOTIDE SEQUENCE</scope>
    <source>
        <strain evidence="12">CHK33-5263</strain>
    </source>
</reference>
<dbReference type="Pfam" id="PF00672">
    <property type="entry name" value="HAMP"/>
    <property type="match status" value="1"/>
</dbReference>
<dbReference type="SUPFAM" id="SSF47384">
    <property type="entry name" value="Homodimeric domain of signal transducing histidine kinase"/>
    <property type="match status" value="1"/>
</dbReference>
<comment type="catalytic activity">
    <reaction evidence="1">
        <text>ATP + protein L-histidine = ADP + protein N-phospho-L-histidine.</text>
        <dbReference type="EC" id="2.7.13.3"/>
    </reaction>
</comment>
<dbReference type="CDD" id="cd00082">
    <property type="entry name" value="HisKA"/>
    <property type="match status" value="1"/>
</dbReference>
<dbReference type="PROSITE" id="PS50885">
    <property type="entry name" value="HAMP"/>
    <property type="match status" value="1"/>
</dbReference>
<dbReference type="FunFam" id="3.30.565.10:FF:000006">
    <property type="entry name" value="Sensor histidine kinase WalK"/>
    <property type="match status" value="1"/>
</dbReference>
<dbReference type="SMART" id="SM00387">
    <property type="entry name" value="HATPase_c"/>
    <property type="match status" value="1"/>
</dbReference>
<evidence type="ECO:0000313" key="12">
    <source>
        <dbReference type="EMBL" id="HIZ24727.1"/>
    </source>
</evidence>
<dbReference type="PANTHER" id="PTHR43711">
    <property type="entry name" value="TWO-COMPONENT HISTIDINE KINASE"/>
    <property type="match status" value="1"/>
</dbReference>
<dbReference type="Pfam" id="PF00512">
    <property type="entry name" value="HisKA"/>
    <property type="match status" value="1"/>
</dbReference>
<feature type="domain" description="HAMP" evidence="11">
    <location>
        <begin position="195"/>
        <end position="248"/>
    </location>
</feature>
<keyword evidence="8 9" id="KW-0472">Membrane</keyword>
<dbReference type="Proteomes" id="UP000824044">
    <property type="component" value="Unassembled WGS sequence"/>
</dbReference>
<evidence type="ECO:0000313" key="13">
    <source>
        <dbReference type="Proteomes" id="UP000824044"/>
    </source>
</evidence>
<gene>
    <name evidence="12" type="ORF">H9812_04545</name>
</gene>
<feature type="transmembrane region" description="Helical" evidence="9">
    <location>
        <begin position="21"/>
        <end position="41"/>
    </location>
</feature>
<evidence type="ECO:0000256" key="2">
    <source>
        <dbReference type="ARBA" id="ARBA00004370"/>
    </source>
</evidence>
<evidence type="ECO:0000256" key="6">
    <source>
        <dbReference type="ARBA" id="ARBA00022777"/>
    </source>
</evidence>
<dbReference type="InterPro" id="IPR003660">
    <property type="entry name" value="HAMP_dom"/>
</dbReference>
<dbReference type="GO" id="GO:0000155">
    <property type="term" value="F:phosphorelay sensor kinase activity"/>
    <property type="evidence" value="ECO:0007669"/>
    <property type="project" value="InterPro"/>
</dbReference>
<dbReference type="Pfam" id="PF02518">
    <property type="entry name" value="HATPase_c"/>
    <property type="match status" value="1"/>
</dbReference>
<protein>
    <recommendedName>
        <fullName evidence="3">histidine kinase</fullName>
        <ecNumber evidence="3">2.7.13.3</ecNumber>
    </recommendedName>
</protein>